<dbReference type="InterPro" id="IPR036259">
    <property type="entry name" value="MFS_trans_sf"/>
</dbReference>
<evidence type="ECO:0000259" key="7">
    <source>
        <dbReference type="PROSITE" id="PS50850"/>
    </source>
</evidence>
<feature type="transmembrane region" description="Helical" evidence="6">
    <location>
        <begin position="267"/>
        <end position="292"/>
    </location>
</feature>
<dbReference type="PANTHER" id="PTHR42718:SF9">
    <property type="entry name" value="MAJOR FACILITATOR SUPERFAMILY MULTIDRUG TRANSPORTER MFSC"/>
    <property type="match status" value="1"/>
</dbReference>
<organism evidence="8 9">
    <name type="scientific">Bosea caraganae</name>
    <dbReference type="NCBI Taxonomy" id="2763117"/>
    <lineage>
        <taxon>Bacteria</taxon>
        <taxon>Pseudomonadati</taxon>
        <taxon>Pseudomonadota</taxon>
        <taxon>Alphaproteobacteria</taxon>
        <taxon>Hyphomicrobiales</taxon>
        <taxon>Boseaceae</taxon>
        <taxon>Bosea</taxon>
    </lineage>
</organism>
<feature type="transmembrane region" description="Helical" evidence="6">
    <location>
        <begin position="329"/>
        <end position="347"/>
    </location>
</feature>
<dbReference type="GO" id="GO:0022857">
    <property type="term" value="F:transmembrane transporter activity"/>
    <property type="evidence" value="ECO:0007669"/>
    <property type="project" value="InterPro"/>
</dbReference>
<name>A0A370L8T2_9HYPH</name>
<feature type="transmembrane region" description="Helical" evidence="6">
    <location>
        <begin position="476"/>
        <end position="495"/>
    </location>
</feature>
<keyword evidence="9" id="KW-1185">Reference proteome</keyword>
<comment type="caution">
    <text evidence="8">The sequence shown here is derived from an EMBL/GenBank/DDBJ whole genome shotgun (WGS) entry which is preliminary data.</text>
</comment>
<dbReference type="InterPro" id="IPR011701">
    <property type="entry name" value="MFS"/>
</dbReference>
<evidence type="ECO:0000256" key="6">
    <source>
        <dbReference type="SAM" id="Phobius"/>
    </source>
</evidence>
<feature type="transmembrane region" description="Helical" evidence="6">
    <location>
        <begin position="196"/>
        <end position="218"/>
    </location>
</feature>
<dbReference type="AlphaFoldDB" id="A0A370L8T2"/>
<feature type="domain" description="Major facilitator superfamily (MFS) profile" evidence="7">
    <location>
        <begin position="13"/>
        <end position="499"/>
    </location>
</feature>
<feature type="transmembrane region" description="Helical" evidence="6">
    <location>
        <begin position="230"/>
        <end position="247"/>
    </location>
</feature>
<dbReference type="EMBL" id="QQTP01000003">
    <property type="protein sequence ID" value="RDJ26666.1"/>
    <property type="molecule type" value="Genomic_DNA"/>
</dbReference>
<dbReference type="Gene3D" id="1.20.1720.10">
    <property type="entry name" value="Multidrug resistance protein D"/>
    <property type="match status" value="2"/>
</dbReference>
<proteinExistence type="predicted"/>
<feature type="transmembrane region" description="Helical" evidence="6">
    <location>
        <begin position="108"/>
        <end position="126"/>
    </location>
</feature>
<feature type="transmembrane region" description="Helical" evidence="6">
    <location>
        <begin position="304"/>
        <end position="322"/>
    </location>
</feature>
<keyword evidence="2" id="KW-0813">Transport</keyword>
<dbReference type="PANTHER" id="PTHR42718">
    <property type="entry name" value="MAJOR FACILITATOR SUPERFAMILY MULTIDRUG TRANSPORTER MFSC"/>
    <property type="match status" value="1"/>
</dbReference>
<dbReference type="InterPro" id="IPR020846">
    <property type="entry name" value="MFS_dom"/>
</dbReference>
<dbReference type="PRINTS" id="PR01036">
    <property type="entry name" value="TCRTETB"/>
</dbReference>
<evidence type="ECO:0000256" key="3">
    <source>
        <dbReference type="ARBA" id="ARBA00022692"/>
    </source>
</evidence>
<dbReference type="PROSITE" id="PS50850">
    <property type="entry name" value="MFS"/>
    <property type="match status" value="1"/>
</dbReference>
<dbReference type="PROSITE" id="PS00216">
    <property type="entry name" value="SUGAR_TRANSPORT_1"/>
    <property type="match status" value="1"/>
</dbReference>
<feature type="transmembrane region" description="Helical" evidence="6">
    <location>
        <begin position="167"/>
        <end position="184"/>
    </location>
</feature>
<dbReference type="OrthoDB" id="9791756at2"/>
<comment type="subcellular location">
    <subcellularLocation>
        <location evidence="1">Membrane</location>
        <topology evidence="1">Multi-pass membrane protein</topology>
    </subcellularLocation>
</comment>
<feature type="transmembrane region" description="Helical" evidence="6">
    <location>
        <begin position="405"/>
        <end position="427"/>
    </location>
</feature>
<protein>
    <submittedName>
        <fullName evidence="8">MFS transporter</fullName>
    </submittedName>
</protein>
<evidence type="ECO:0000313" key="9">
    <source>
        <dbReference type="Proteomes" id="UP000255207"/>
    </source>
</evidence>
<dbReference type="Pfam" id="PF07690">
    <property type="entry name" value="MFS_1"/>
    <property type="match status" value="1"/>
</dbReference>
<feature type="transmembrane region" description="Helical" evidence="6">
    <location>
        <begin position="138"/>
        <end position="161"/>
    </location>
</feature>
<evidence type="ECO:0000256" key="5">
    <source>
        <dbReference type="ARBA" id="ARBA00023136"/>
    </source>
</evidence>
<feature type="transmembrane region" description="Helical" evidence="6">
    <location>
        <begin position="44"/>
        <end position="67"/>
    </location>
</feature>
<gene>
    <name evidence="8" type="ORF">DWE98_07355</name>
</gene>
<dbReference type="SUPFAM" id="SSF103473">
    <property type="entry name" value="MFS general substrate transporter"/>
    <property type="match status" value="1"/>
</dbReference>
<dbReference type="GO" id="GO:0016020">
    <property type="term" value="C:membrane"/>
    <property type="evidence" value="ECO:0007669"/>
    <property type="project" value="UniProtKB-SubCell"/>
</dbReference>
<feature type="transmembrane region" description="Helical" evidence="6">
    <location>
        <begin position="359"/>
        <end position="384"/>
    </location>
</feature>
<dbReference type="InterPro" id="IPR005829">
    <property type="entry name" value="Sugar_transporter_CS"/>
</dbReference>
<sequence>MHPQPEPAGRLSVAFIVCLAALILPLSFSGGAVATPAIGRDLGGSATALTWITNAFMLTFGSLLMTAGALADQFGRKRIFIGGVALFVLFSGALSFAPSLLVVDLLRAGQGVGAAAALAGGSAAMAQEFEGRARIRAFSMLGTTFGIGLAFGPIVAGVLIAQFGWRSIFLTSTLVGAGALVLGMRRLRETRDPNAAGLDWPGALSFTGMLSLFTFAIIQAPESGWTSPPVLGLFTGAAILLASFILVETRVARPMLDLSLFRYPRFVGVQVLPIATCYSYVVLLILLPLRFIGIEGLSEIEAGWLMMALSAPMVVVPALAAAGTRWLSAGAISALGLLIAAAGLLWLGRIGPGAPHEAIAPMLLIGLGAGMPWGLMDGLSVTVVPKDRAGMASGIFNTTKVAGEGVALAIVSAGLALLSSTGLQGLASQARTASPQHLSEAGLRLATGDLAQAATLLPEIGRALLVQSYFGAFETLTHALAAVTILSALIIFWFLSRERSEDHATGQVAASAAELEPVAADCSAQA</sequence>
<feature type="transmembrane region" description="Helical" evidence="6">
    <location>
        <begin position="79"/>
        <end position="102"/>
    </location>
</feature>
<dbReference type="CDD" id="cd17321">
    <property type="entry name" value="MFS_MMR_MDR_like"/>
    <property type="match status" value="1"/>
</dbReference>
<evidence type="ECO:0000256" key="1">
    <source>
        <dbReference type="ARBA" id="ARBA00004141"/>
    </source>
</evidence>
<evidence type="ECO:0000313" key="8">
    <source>
        <dbReference type="EMBL" id="RDJ26666.1"/>
    </source>
</evidence>
<dbReference type="RefSeq" id="WP_114828548.1">
    <property type="nucleotide sequence ID" value="NZ_QQTO01000001.1"/>
</dbReference>
<accession>A0A370L8T2</accession>
<dbReference type="Proteomes" id="UP000255207">
    <property type="component" value="Unassembled WGS sequence"/>
</dbReference>
<reference evidence="9" key="1">
    <citation type="submission" date="2018-07" db="EMBL/GenBank/DDBJ databases">
        <authorList>
            <person name="Safronova V.I."/>
            <person name="Chirak E.R."/>
            <person name="Sazanova A.L."/>
        </authorList>
    </citation>
    <scope>NUCLEOTIDE SEQUENCE [LARGE SCALE GENOMIC DNA]</scope>
    <source>
        <strain evidence="9">RCAM04685</strain>
    </source>
</reference>
<keyword evidence="4 6" id="KW-1133">Transmembrane helix</keyword>
<evidence type="ECO:0000256" key="4">
    <source>
        <dbReference type="ARBA" id="ARBA00022989"/>
    </source>
</evidence>
<keyword evidence="3 6" id="KW-0812">Transmembrane</keyword>
<keyword evidence="5 6" id="KW-0472">Membrane</keyword>
<evidence type="ECO:0000256" key="2">
    <source>
        <dbReference type="ARBA" id="ARBA00022448"/>
    </source>
</evidence>